<dbReference type="PANTHER" id="PTHR47019">
    <property type="entry name" value="LIPID II FLIPPASE MURJ"/>
    <property type="match status" value="1"/>
</dbReference>
<protein>
    <recommendedName>
        <fullName evidence="13">Polysaccharide biosynthesis protein C-terminal domain-containing protein</fullName>
    </recommendedName>
</protein>
<evidence type="ECO:0000256" key="9">
    <source>
        <dbReference type="ARBA" id="ARBA00061532"/>
    </source>
</evidence>
<dbReference type="Pfam" id="PF03023">
    <property type="entry name" value="MurJ"/>
    <property type="match status" value="1"/>
</dbReference>
<evidence type="ECO:0000313" key="12">
    <source>
        <dbReference type="Proteomes" id="UP000762110"/>
    </source>
</evidence>
<evidence type="ECO:0000256" key="3">
    <source>
        <dbReference type="ARBA" id="ARBA00022692"/>
    </source>
</evidence>
<evidence type="ECO:0000256" key="10">
    <source>
        <dbReference type="SAM" id="Phobius"/>
    </source>
</evidence>
<dbReference type="EMBL" id="JABMKV010000003">
    <property type="protein sequence ID" value="NQX32747.1"/>
    <property type="molecule type" value="Genomic_DNA"/>
</dbReference>
<comment type="caution">
    <text evidence="11">The sequence shown here is derived from an EMBL/GenBank/DDBJ whole genome shotgun (WGS) entry which is preliminary data.</text>
</comment>
<feature type="transmembrane region" description="Helical" evidence="10">
    <location>
        <begin position="84"/>
        <end position="101"/>
    </location>
</feature>
<keyword evidence="3 10" id="KW-0812">Transmembrane</keyword>
<gene>
    <name evidence="11" type="ORF">HQN85_13480</name>
</gene>
<dbReference type="PANTHER" id="PTHR47019:SF1">
    <property type="entry name" value="LIPID II FLIPPASE MURJ"/>
    <property type="match status" value="1"/>
</dbReference>
<keyword evidence="5" id="KW-0573">Peptidoglycan synthesis</keyword>
<dbReference type="RefSeq" id="WP_173273093.1">
    <property type="nucleotide sequence ID" value="NZ_JABMKV010000003.1"/>
</dbReference>
<feature type="transmembrane region" description="Helical" evidence="10">
    <location>
        <begin position="223"/>
        <end position="243"/>
    </location>
</feature>
<feature type="transmembrane region" description="Helical" evidence="10">
    <location>
        <begin position="121"/>
        <end position="145"/>
    </location>
</feature>
<comment type="subcellular location">
    <subcellularLocation>
        <location evidence="1">Cell membrane</location>
        <topology evidence="1">Multi-pass membrane protein</topology>
    </subcellularLocation>
</comment>
<evidence type="ECO:0000256" key="5">
    <source>
        <dbReference type="ARBA" id="ARBA00022984"/>
    </source>
</evidence>
<dbReference type="InterPro" id="IPR051050">
    <property type="entry name" value="Lipid_II_flippase_MurJ/MviN"/>
</dbReference>
<comment type="similarity">
    <text evidence="9">Belongs to the MurJ/MviN family.</text>
</comment>
<feature type="transmembrane region" description="Helical" evidence="10">
    <location>
        <begin position="184"/>
        <end position="203"/>
    </location>
</feature>
<keyword evidence="4" id="KW-0133">Cell shape</keyword>
<evidence type="ECO:0000256" key="2">
    <source>
        <dbReference type="ARBA" id="ARBA00022475"/>
    </source>
</evidence>
<feature type="transmembrane region" description="Helical" evidence="10">
    <location>
        <begin position="376"/>
        <end position="396"/>
    </location>
</feature>
<feature type="transmembrane region" description="Helical" evidence="10">
    <location>
        <begin position="268"/>
        <end position="286"/>
    </location>
</feature>
<feature type="transmembrane region" description="Helical" evidence="10">
    <location>
        <begin position="7"/>
        <end position="26"/>
    </location>
</feature>
<dbReference type="Proteomes" id="UP000762110">
    <property type="component" value="Unassembled WGS sequence"/>
</dbReference>
<name>A0ABX2DF88_9SPHI</name>
<evidence type="ECO:0000256" key="8">
    <source>
        <dbReference type="ARBA" id="ARBA00060041"/>
    </source>
</evidence>
<evidence type="ECO:0000256" key="6">
    <source>
        <dbReference type="ARBA" id="ARBA00022989"/>
    </source>
</evidence>
<feature type="transmembrane region" description="Helical" evidence="10">
    <location>
        <begin position="350"/>
        <end position="369"/>
    </location>
</feature>
<keyword evidence="7 10" id="KW-0472">Membrane</keyword>
<reference evidence="11 12" key="1">
    <citation type="submission" date="2020-05" db="EMBL/GenBank/DDBJ databases">
        <title>Description of Pedobacter foliorum sp. nov.</title>
        <authorList>
            <person name="Qi S."/>
            <person name="Carlier A."/>
            <person name="Cnockaert M."/>
            <person name="Vandamme P."/>
        </authorList>
    </citation>
    <scope>NUCLEOTIDE SEQUENCE [LARGE SCALE GENOMIC DNA]</scope>
    <source>
        <strain evidence="11 12">LMG 31300</strain>
    </source>
</reference>
<feature type="transmembrane region" description="Helical" evidence="10">
    <location>
        <begin position="437"/>
        <end position="456"/>
    </location>
</feature>
<evidence type="ECO:0000256" key="1">
    <source>
        <dbReference type="ARBA" id="ARBA00004651"/>
    </source>
</evidence>
<sequence>MRRQAGTLVVLKGCRLSISILSLYFSAKYFGVTIERDVWLLAINVLLIFDMAIWGPINESFRAKFIFIREEEGEKEALQKTSSLLLFTNVVTVVLVLLILWKPELISTIIAPTYKGEQLTFLLFMIRIMAPSFLFNQVNQLLISVLNSYRSIYVPEIAGLISGIVNLILIIILAPKIGILSLVFGYYLSLIFLLILLICQIIFKKIKLFSDIKMIKLSDTKPFILFSLPFFIPYFIGQVALVVEKTISTLLGYGVVSMLDYSRKFSDILTNILLSILVTMFVPILSSHFMKNNIKGFVFELKQIYQFGFLLLIFVVAILTVCPYPFISIIYQSGNISDTALHQISKLTMYYSWSTIAIFFYYIFGISLLSSKRGKYYALYGSFAQVIMILLNLLFYKRLNAYIFPFSLFISHLIAACLMLAKLPYGKRELAKSAMKYISILLSIILLLYSINYYFILLNSAFMILFINIFLLTAILLAALFLFKLDERIILINLYQKVFKKHK</sequence>
<dbReference type="InterPro" id="IPR004268">
    <property type="entry name" value="MurJ"/>
</dbReference>
<keyword evidence="12" id="KW-1185">Reference proteome</keyword>
<evidence type="ECO:0008006" key="13">
    <source>
        <dbReference type="Google" id="ProtNLM"/>
    </source>
</evidence>
<evidence type="ECO:0000256" key="7">
    <source>
        <dbReference type="ARBA" id="ARBA00023136"/>
    </source>
</evidence>
<comment type="function">
    <text evidence="8">Involved in peptidoglycan biosynthesis. Transports lipid-linked peptidoglycan precursors from the inner to the outer leaflet of the cytoplasmic membrane.</text>
</comment>
<feature type="transmembrane region" description="Helical" evidence="10">
    <location>
        <begin position="38"/>
        <end position="57"/>
    </location>
</feature>
<keyword evidence="2" id="KW-1003">Cell membrane</keyword>
<evidence type="ECO:0000256" key="4">
    <source>
        <dbReference type="ARBA" id="ARBA00022960"/>
    </source>
</evidence>
<feature type="transmembrane region" description="Helical" evidence="10">
    <location>
        <begin position="157"/>
        <end position="178"/>
    </location>
</feature>
<evidence type="ECO:0000313" key="11">
    <source>
        <dbReference type="EMBL" id="NQX32747.1"/>
    </source>
</evidence>
<organism evidence="11 12">
    <name type="scientific">Pedobacter boryungensis</name>
    <dbReference type="NCBI Taxonomy" id="869962"/>
    <lineage>
        <taxon>Bacteria</taxon>
        <taxon>Pseudomonadati</taxon>
        <taxon>Bacteroidota</taxon>
        <taxon>Sphingobacteriia</taxon>
        <taxon>Sphingobacteriales</taxon>
        <taxon>Sphingobacteriaceae</taxon>
        <taxon>Pedobacter</taxon>
    </lineage>
</organism>
<feature type="transmembrane region" description="Helical" evidence="10">
    <location>
        <begin position="402"/>
        <end position="425"/>
    </location>
</feature>
<feature type="transmembrane region" description="Helical" evidence="10">
    <location>
        <begin position="462"/>
        <end position="483"/>
    </location>
</feature>
<keyword evidence="6 10" id="KW-1133">Transmembrane helix</keyword>
<accession>A0ABX2DF88</accession>
<proteinExistence type="inferred from homology"/>
<feature type="transmembrane region" description="Helical" evidence="10">
    <location>
        <begin position="307"/>
        <end position="330"/>
    </location>
</feature>